<dbReference type="Gene3D" id="1.10.520.20">
    <property type="entry name" value="N-terminal domain of the delta subunit of the F1F0-ATP synthase"/>
    <property type="match status" value="1"/>
</dbReference>
<keyword evidence="5 8" id="KW-0406">Ion transport</keyword>
<comment type="function">
    <text evidence="8">This protein is part of the stalk that links CF(0) to CF(1). It either transmits conformational changes from CF(0) to CF(1) or is implicated in proton conduction.</text>
</comment>
<dbReference type="GO" id="GO:0045259">
    <property type="term" value="C:proton-transporting ATP synthase complex"/>
    <property type="evidence" value="ECO:0007669"/>
    <property type="project" value="UniProtKB-KW"/>
</dbReference>
<keyword evidence="4 8" id="KW-0375">Hydrogen ion transport</keyword>
<protein>
    <recommendedName>
        <fullName evidence="8">ATP synthase subunit delta, chloroplastic</fullName>
    </recommendedName>
    <alternativeName>
        <fullName evidence="8">ATP synthase F(1) sector subunit delta</fullName>
    </alternativeName>
    <alternativeName>
        <fullName evidence="8">F-type ATPase subunit delta</fullName>
    </alternativeName>
</protein>
<dbReference type="GeneID" id="33354732"/>
<accession>A0A1Z1M736</accession>
<comment type="subcellular location">
    <subcellularLocation>
        <location evidence="1">Membrane</location>
    </subcellularLocation>
    <subcellularLocation>
        <location evidence="8">Plastid</location>
        <location evidence="8">Chloroplast thylakoid membrane</location>
        <topology evidence="8">Peripheral membrane protein</topology>
    </subcellularLocation>
</comment>
<dbReference type="HAMAP" id="MF_01416">
    <property type="entry name" value="ATP_synth_delta_bact"/>
    <property type="match status" value="1"/>
</dbReference>
<evidence type="ECO:0000256" key="5">
    <source>
        <dbReference type="ARBA" id="ARBA00023065"/>
    </source>
</evidence>
<gene>
    <name evidence="8 9" type="primary">atpD</name>
</gene>
<evidence type="ECO:0000256" key="2">
    <source>
        <dbReference type="ARBA" id="ARBA00007046"/>
    </source>
</evidence>
<keyword evidence="9" id="KW-0934">Plastid</keyword>
<evidence type="ECO:0000313" key="9">
    <source>
        <dbReference type="EMBL" id="ARW61651.1"/>
    </source>
</evidence>
<dbReference type="PRINTS" id="PR00125">
    <property type="entry name" value="ATPASEDELTA"/>
</dbReference>
<evidence type="ECO:0000256" key="8">
    <source>
        <dbReference type="HAMAP-Rule" id="MF_01416"/>
    </source>
</evidence>
<dbReference type="Pfam" id="PF00213">
    <property type="entry name" value="OSCP"/>
    <property type="match status" value="1"/>
</dbReference>
<dbReference type="PANTHER" id="PTHR11910">
    <property type="entry name" value="ATP SYNTHASE DELTA CHAIN"/>
    <property type="match status" value="1"/>
</dbReference>
<comment type="function">
    <text evidence="8">F(1)F(0) ATP synthase produces ATP from ADP in the presence of a proton or sodium gradient. F-type ATPases consist of two structural domains, F(1) containing the extramembraneous catalytic core and F(0) containing the membrane proton channel, linked together by a central stalk and a peripheral stalk. During catalysis, ATP synthesis in the catalytic domain of F(1) is coupled via a rotary mechanism of the central stalk subunits to proton translocation.</text>
</comment>
<dbReference type="InterPro" id="IPR026015">
    <property type="entry name" value="ATP_synth_OSCP/delta_N_sf"/>
</dbReference>
<dbReference type="NCBIfam" id="TIGR01145">
    <property type="entry name" value="ATP_synt_delta"/>
    <property type="match status" value="1"/>
</dbReference>
<sequence length="184" mass="20674">MSNQNIISKITTPYAEALLEISQNANLLQETNKNLSSISVILSQSKDLRLLLLNPLINISVKKQILETLFMDKVNKFVLNFLFVLVDKRRIVFLSEIIEKYLELVYKLESITVAELSSAVDLSENQQKDLIEKIKLITCSTNVKLITNTDPALIGGFRVKIGSKVIDTSLAGKLKSMSLYLKTN</sequence>
<name>A0A1Z1M736_BOSMO</name>
<proteinExistence type="inferred from homology"/>
<keyword evidence="6 8" id="KW-0472">Membrane</keyword>
<comment type="subunit">
    <text evidence="8">F-type ATPases have 2 components, F(1) - the catalytic core - and F(0) - the membrane proton channel. F(1) has five subunits: alpha(3), beta(3), gamma(1), delta(1), epsilon(1). CF(0) has four main subunits: a(1), b(1), b'(1) and c(10-14). The alpha and beta chains form an alternating ring which encloses part of the gamma chain. F(1) is attached to F(0) by a central stalk formed by the gamma and epsilon chains, while a peripheral stalk is formed by the delta, b and b' chains.</text>
</comment>
<evidence type="ECO:0000256" key="6">
    <source>
        <dbReference type="ARBA" id="ARBA00023136"/>
    </source>
</evidence>
<dbReference type="GO" id="GO:0046933">
    <property type="term" value="F:proton-transporting ATP synthase activity, rotational mechanism"/>
    <property type="evidence" value="ECO:0007669"/>
    <property type="project" value="UniProtKB-UniRule"/>
</dbReference>
<dbReference type="SUPFAM" id="SSF47928">
    <property type="entry name" value="N-terminal domain of the delta subunit of the F1F0-ATP synthase"/>
    <property type="match status" value="1"/>
</dbReference>
<dbReference type="GO" id="GO:0009535">
    <property type="term" value="C:chloroplast thylakoid membrane"/>
    <property type="evidence" value="ECO:0007669"/>
    <property type="project" value="UniProtKB-SubCell"/>
</dbReference>
<evidence type="ECO:0000256" key="1">
    <source>
        <dbReference type="ARBA" id="ARBA00004370"/>
    </source>
</evidence>
<keyword evidence="8" id="KW-0139">CF(1)</keyword>
<evidence type="ECO:0000256" key="3">
    <source>
        <dbReference type="ARBA" id="ARBA00022448"/>
    </source>
</evidence>
<geneLocation type="chloroplast" evidence="9"/>
<organism evidence="9">
    <name type="scientific">Bostrychia moritziana</name>
    <name type="common">Red alga</name>
    <name type="synonym">Polysiphonia moritziana</name>
    <dbReference type="NCBI Taxonomy" id="103713"/>
    <lineage>
        <taxon>Eukaryota</taxon>
        <taxon>Rhodophyta</taxon>
        <taxon>Florideophyceae</taxon>
        <taxon>Rhodymeniophycidae</taxon>
        <taxon>Ceramiales</taxon>
        <taxon>Rhodomelaceae</taxon>
        <taxon>Bostrychia</taxon>
    </lineage>
</organism>
<comment type="similarity">
    <text evidence="2 8">Belongs to the ATPase delta chain family.</text>
</comment>
<keyword evidence="9" id="KW-0150">Chloroplast</keyword>
<evidence type="ECO:0000256" key="7">
    <source>
        <dbReference type="ARBA" id="ARBA00023310"/>
    </source>
</evidence>
<keyword evidence="7 8" id="KW-0066">ATP synthesis</keyword>
<dbReference type="InterPro" id="IPR020781">
    <property type="entry name" value="ATPase_OSCP/d_CS"/>
</dbReference>
<dbReference type="RefSeq" id="YP_009393089.1">
    <property type="nucleotide sequence ID" value="NC_035266.1"/>
</dbReference>
<dbReference type="InterPro" id="IPR000711">
    <property type="entry name" value="ATPase_OSCP/dsu"/>
</dbReference>
<keyword evidence="8" id="KW-0793">Thylakoid</keyword>
<evidence type="ECO:0000256" key="4">
    <source>
        <dbReference type="ARBA" id="ARBA00022781"/>
    </source>
</evidence>
<dbReference type="AlphaFoldDB" id="A0A1Z1M736"/>
<reference evidence="9" key="1">
    <citation type="journal article" date="2017" name="J. Phycol.">
        <title>Analysis of chloroplast genomes and a supermatrix inform reclassification of the Rhodomelaceae (Rhodophyta).</title>
        <authorList>
            <person name="Diaz-Tapia P."/>
            <person name="Maggs C.A."/>
            <person name="West J.A."/>
            <person name="Verbruggen H."/>
        </authorList>
    </citation>
    <scope>NUCLEOTIDE SEQUENCE</scope>
    <source>
        <strain evidence="9">JW3660</strain>
    </source>
</reference>
<keyword evidence="3 8" id="KW-0813">Transport</keyword>
<dbReference type="PROSITE" id="PS00389">
    <property type="entry name" value="ATPASE_DELTA"/>
    <property type="match status" value="1"/>
</dbReference>
<dbReference type="EMBL" id="MF101419">
    <property type="protein sequence ID" value="ARW61651.1"/>
    <property type="molecule type" value="Genomic_DNA"/>
</dbReference>